<proteinExistence type="predicted"/>
<organism evidence="3 4">
    <name type="scientific">Candidatus Nitrosotenuis uzonensis</name>
    <dbReference type="NCBI Taxonomy" id="1407055"/>
    <lineage>
        <taxon>Archaea</taxon>
        <taxon>Nitrososphaerota</taxon>
        <taxon>Candidatus Nitrosotenuis</taxon>
    </lineage>
</organism>
<feature type="domain" description="Guanylate cyclase" evidence="2">
    <location>
        <begin position="89"/>
        <end position="223"/>
    </location>
</feature>
<dbReference type="PROSITE" id="PS50125">
    <property type="entry name" value="GUANYLATE_CYCLASE_2"/>
    <property type="match status" value="1"/>
</dbReference>
<gene>
    <name evidence="3" type="ORF">NITUZ_30309</name>
</gene>
<dbReference type="InterPro" id="IPR050697">
    <property type="entry name" value="Adenylyl/Guanylyl_Cyclase_3/4"/>
</dbReference>
<dbReference type="PANTHER" id="PTHR43081:SF1">
    <property type="entry name" value="ADENYLATE CYCLASE, TERMINAL-DIFFERENTIATION SPECIFIC"/>
    <property type="match status" value="1"/>
</dbReference>
<evidence type="ECO:0000259" key="2">
    <source>
        <dbReference type="PROSITE" id="PS50125"/>
    </source>
</evidence>
<comment type="caution">
    <text evidence="3">The sequence shown here is derived from an EMBL/GenBank/DDBJ whole genome shotgun (WGS) entry which is preliminary data.</text>
</comment>
<dbReference type="SUPFAM" id="SSF55073">
    <property type="entry name" value="Nucleotide cyclase"/>
    <property type="match status" value="1"/>
</dbReference>
<dbReference type="Gene3D" id="3.30.70.1230">
    <property type="entry name" value="Nucleotide cyclase"/>
    <property type="match status" value="1"/>
</dbReference>
<dbReference type="CDD" id="cd07302">
    <property type="entry name" value="CHD"/>
    <property type="match status" value="1"/>
</dbReference>
<accession>V6ASJ8</accession>
<evidence type="ECO:0000313" key="3">
    <source>
        <dbReference type="EMBL" id="CDI05617.1"/>
    </source>
</evidence>
<keyword evidence="4" id="KW-1185">Reference proteome</keyword>
<dbReference type="GO" id="GO:0035556">
    <property type="term" value="P:intracellular signal transduction"/>
    <property type="evidence" value="ECO:0007669"/>
    <property type="project" value="InterPro"/>
</dbReference>
<protein>
    <submittedName>
        <fullName evidence="3">Adenylate/guanylate cyclase</fullName>
    </submittedName>
</protein>
<dbReference type="SMART" id="SM00044">
    <property type="entry name" value="CYCc"/>
    <property type="match status" value="1"/>
</dbReference>
<sequence>MFDKMSDTKNNPSQNDSLPEKQTKTKKDYGIIDMMLSQPTQRVVDSETLIKQTQNRVWRALKSGYEYSPAADESDKFLRKHVSSRMKMVVLYVDLVGSTNIALELPEDKVAIIITCFAQEMASTIRQHSGYVLKFVGDAVIGYFPAEENQLAPADNAVLCGKSMISVIQKGINPILNQYDYPDLAIKVGIDYGENMIVRYGSDAQKSHVDILGPTMNIAAKIQNMAKPNQILIGDEVYTRIHPSIQSTFEKVVWKNNEWKYRRSTGDLYPVYAYVD</sequence>
<feature type="compositionally biased region" description="Polar residues" evidence="1">
    <location>
        <begin position="8"/>
        <end position="17"/>
    </location>
</feature>
<dbReference type="PANTHER" id="PTHR43081">
    <property type="entry name" value="ADENYLATE CYCLASE, TERMINAL-DIFFERENTIATION SPECIFIC-RELATED"/>
    <property type="match status" value="1"/>
</dbReference>
<evidence type="ECO:0000313" key="4">
    <source>
        <dbReference type="Proteomes" id="UP000018159"/>
    </source>
</evidence>
<reference evidence="3 4" key="1">
    <citation type="journal article" date="2013" name="PLoS ONE">
        <title>Enrichment and Genome Sequence of the Group I.1a Ammonia-Oxidizing Archaeon ?Ca. Nitrosotenuis uzonensis? Representing a Clade Globally.</title>
        <authorList>
            <person name="Lebedeva E.V."/>
            <person name="Hatzenpichler R."/>
            <person name="Pelletier E."/>
            <person name="Schuster N."/>
            <person name="Hauzmayer S."/>
            <person name="Bulaev A."/>
            <person name="Grigor'eva N.V."/>
            <person name="Galushko A."/>
            <person name="Schmid M."/>
            <person name="Palatinszky M."/>
            <person name="Le Paslier D."/>
            <person name="Daims H."/>
            <person name="Wagner M."/>
        </authorList>
    </citation>
    <scope>NUCLEOTIDE SEQUENCE [LARGE SCALE GENOMIC DNA]</scope>
    <source>
        <strain evidence="3 4">N4</strain>
    </source>
</reference>
<dbReference type="InterPro" id="IPR001054">
    <property type="entry name" value="A/G_cyclase"/>
</dbReference>
<dbReference type="InterPro" id="IPR029787">
    <property type="entry name" value="Nucleotide_cyclase"/>
</dbReference>
<evidence type="ECO:0000256" key="1">
    <source>
        <dbReference type="SAM" id="MobiDB-lite"/>
    </source>
</evidence>
<dbReference type="Proteomes" id="UP000018159">
    <property type="component" value="Unassembled WGS sequence"/>
</dbReference>
<dbReference type="GO" id="GO:0009190">
    <property type="term" value="P:cyclic nucleotide biosynthetic process"/>
    <property type="evidence" value="ECO:0007669"/>
    <property type="project" value="InterPro"/>
</dbReference>
<dbReference type="Pfam" id="PF00211">
    <property type="entry name" value="Guanylate_cyc"/>
    <property type="match status" value="1"/>
</dbReference>
<feature type="region of interest" description="Disordered" evidence="1">
    <location>
        <begin position="1"/>
        <end position="24"/>
    </location>
</feature>
<name>V6ASJ8_9ARCH</name>
<dbReference type="EMBL" id="CBTY010000008">
    <property type="protein sequence ID" value="CDI05617.1"/>
    <property type="molecule type" value="Genomic_DNA"/>
</dbReference>
<dbReference type="AlphaFoldDB" id="V6ASJ8"/>
<dbReference type="STRING" id="1407055.NITUZ_30309"/>